<dbReference type="InterPro" id="IPR006311">
    <property type="entry name" value="TAT_signal"/>
</dbReference>
<dbReference type="PANTHER" id="PTHR30024">
    <property type="entry name" value="ALIPHATIC SULFONATES-BINDING PROTEIN-RELATED"/>
    <property type="match status" value="1"/>
</dbReference>
<gene>
    <name evidence="1" type="ORF">GA0061099_1001564</name>
</gene>
<evidence type="ECO:0000313" key="1">
    <source>
        <dbReference type="EMBL" id="SCB10657.1"/>
    </source>
</evidence>
<dbReference type="AlphaFoldDB" id="A0A1C3U5P5"/>
<dbReference type="Gene3D" id="3.40.190.10">
    <property type="entry name" value="Periplasmic binding protein-like II"/>
    <property type="match status" value="2"/>
</dbReference>
<proteinExistence type="predicted"/>
<dbReference type="RefSeq" id="WP_036026121.1">
    <property type="nucleotide sequence ID" value="NZ_FMAE01000001.1"/>
</dbReference>
<name>A0A1C3U5P5_9BRAD</name>
<dbReference type="PROSITE" id="PS51318">
    <property type="entry name" value="TAT"/>
    <property type="match status" value="1"/>
</dbReference>
<dbReference type="EMBL" id="FMAE01000001">
    <property type="protein sequence ID" value="SCB10657.1"/>
    <property type="molecule type" value="Genomic_DNA"/>
</dbReference>
<organism evidence="1 2">
    <name type="scientific">Bradyrhizobium yuanmingense</name>
    <dbReference type="NCBI Taxonomy" id="108015"/>
    <lineage>
        <taxon>Bacteria</taxon>
        <taxon>Pseudomonadati</taxon>
        <taxon>Pseudomonadota</taxon>
        <taxon>Alphaproteobacteria</taxon>
        <taxon>Hyphomicrobiales</taxon>
        <taxon>Nitrobacteraceae</taxon>
        <taxon>Bradyrhizobium</taxon>
    </lineage>
</organism>
<dbReference type="PANTHER" id="PTHR30024:SF7">
    <property type="entry name" value="NITRATE_NITRITE BINDING PROTEIN NRTA"/>
    <property type="match status" value="1"/>
</dbReference>
<evidence type="ECO:0000313" key="2">
    <source>
        <dbReference type="Proteomes" id="UP000183174"/>
    </source>
</evidence>
<dbReference type="Proteomes" id="UP000183174">
    <property type="component" value="Unassembled WGS sequence"/>
</dbReference>
<protein>
    <submittedName>
        <fullName evidence="1">NitT/TauT family transport system substrate-binding protein</fullName>
    </submittedName>
</protein>
<dbReference type="SUPFAM" id="SSF53850">
    <property type="entry name" value="Periplasmic binding protein-like II"/>
    <property type="match status" value="1"/>
</dbReference>
<sequence>MSISRRQALFAGSAWAGASLLPGPLRAEAKQVSLAFGPVSPVYAIGMIAELKGYFKDEGLDSKLVTGNAGTFGRQTLAAGQALFAHGDASHPLQLGARGKPCKMLLATEMVCSYANIVVRQDLYESGINSVEKLADYKRPDDAKPIVAATAIGSGTWVYGTYVFEARGLGNKVNWVAGGGPNTMFPSLQTKQFDAIVAPPSWIVEVEKKGFGRTIYDTSKPGVFEKDFGGTLPVLVIYTLQGTVQQDKAMVQAYINAIYRAMAFVKAAPLAEVQALVTPKYFSGIDPDAVSAELGFDKSTWAYDGVIDKASFERGAKPWYRKGTDIPETRYEDAVDMSFLQAARAKYK</sequence>
<dbReference type="Pfam" id="PF13379">
    <property type="entry name" value="NMT1_2"/>
    <property type="match status" value="1"/>
</dbReference>
<reference evidence="1 2" key="1">
    <citation type="submission" date="2016-08" db="EMBL/GenBank/DDBJ databases">
        <authorList>
            <person name="Seilhamer J.J."/>
        </authorList>
    </citation>
    <scope>NUCLEOTIDE SEQUENCE [LARGE SCALE GENOMIC DNA]</scope>
    <source>
        <strain evidence="1 2">CCBAU 10071</strain>
    </source>
</reference>
<accession>A0A1C3U5P5</accession>